<dbReference type="RefSeq" id="XP_041187381.1">
    <property type="nucleotide sequence ID" value="XM_041344202.1"/>
</dbReference>
<dbReference type="EMBL" id="JABBWG010000051">
    <property type="protein sequence ID" value="KAG1805683.1"/>
    <property type="molecule type" value="Genomic_DNA"/>
</dbReference>
<reference evidence="1" key="1">
    <citation type="journal article" date="2020" name="New Phytol.">
        <title>Comparative genomics reveals dynamic genome evolution in host specialist ectomycorrhizal fungi.</title>
        <authorList>
            <person name="Lofgren L.A."/>
            <person name="Nguyen N.H."/>
            <person name="Vilgalys R."/>
            <person name="Ruytinx J."/>
            <person name="Liao H.L."/>
            <person name="Branco S."/>
            <person name="Kuo A."/>
            <person name="LaButti K."/>
            <person name="Lipzen A."/>
            <person name="Andreopoulos W."/>
            <person name="Pangilinan J."/>
            <person name="Riley R."/>
            <person name="Hundley H."/>
            <person name="Na H."/>
            <person name="Barry K."/>
            <person name="Grigoriev I.V."/>
            <person name="Stajich J.E."/>
            <person name="Kennedy P.G."/>
        </authorList>
    </citation>
    <scope>NUCLEOTIDE SEQUENCE</scope>
    <source>
        <strain evidence="1">MN1</strain>
    </source>
</reference>
<proteinExistence type="predicted"/>
<comment type="caution">
    <text evidence="1">The sequence shown here is derived from an EMBL/GenBank/DDBJ whole genome shotgun (WGS) entry which is preliminary data.</text>
</comment>
<name>A0A9P7DX96_9AGAM</name>
<dbReference type="AlphaFoldDB" id="A0A9P7DX96"/>
<sequence length="66" mass="7367">MFFCINLIFQLPTCILHSTRNITEPALSNNRGLVLPSLHGQRLGYVFLLKGPCMASTARMTCVSIR</sequence>
<evidence type="ECO:0000313" key="1">
    <source>
        <dbReference type="EMBL" id="KAG1805683.1"/>
    </source>
</evidence>
<keyword evidence="2" id="KW-1185">Reference proteome</keyword>
<dbReference type="Proteomes" id="UP000807769">
    <property type="component" value="Unassembled WGS sequence"/>
</dbReference>
<dbReference type="GeneID" id="64638218"/>
<organism evidence="1 2">
    <name type="scientific">Suillus subaureus</name>
    <dbReference type="NCBI Taxonomy" id="48587"/>
    <lineage>
        <taxon>Eukaryota</taxon>
        <taxon>Fungi</taxon>
        <taxon>Dikarya</taxon>
        <taxon>Basidiomycota</taxon>
        <taxon>Agaricomycotina</taxon>
        <taxon>Agaricomycetes</taxon>
        <taxon>Agaricomycetidae</taxon>
        <taxon>Boletales</taxon>
        <taxon>Suillineae</taxon>
        <taxon>Suillaceae</taxon>
        <taxon>Suillus</taxon>
    </lineage>
</organism>
<accession>A0A9P7DX96</accession>
<protein>
    <submittedName>
        <fullName evidence="1">Uncharacterized protein</fullName>
    </submittedName>
</protein>
<evidence type="ECO:0000313" key="2">
    <source>
        <dbReference type="Proteomes" id="UP000807769"/>
    </source>
</evidence>
<gene>
    <name evidence="1" type="ORF">BJ212DRAFT_850725</name>
</gene>